<accession>A0A9X2LJ01</accession>
<dbReference type="SUPFAM" id="SSF51735">
    <property type="entry name" value="NAD(P)-binding Rossmann-fold domains"/>
    <property type="match status" value="1"/>
</dbReference>
<protein>
    <submittedName>
        <fullName evidence="2">NAD(P)H-binding protein</fullName>
    </submittedName>
</protein>
<dbReference type="Pfam" id="PF13460">
    <property type="entry name" value="NAD_binding_10"/>
    <property type="match status" value="1"/>
</dbReference>
<evidence type="ECO:0000313" key="3">
    <source>
        <dbReference type="Proteomes" id="UP001142374"/>
    </source>
</evidence>
<dbReference type="Gene3D" id="3.40.50.720">
    <property type="entry name" value="NAD(P)-binding Rossmann-like Domain"/>
    <property type="match status" value="1"/>
</dbReference>
<dbReference type="InterPro" id="IPR036291">
    <property type="entry name" value="NAD(P)-bd_dom_sf"/>
</dbReference>
<name>A0A9X2LJ01_9ACTN</name>
<proteinExistence type="predicted"/>
<organism evidence="2 3">
    <name type="scientific">Streptomyces telluris</name>
    <dbReference type="NCBI Taxonomy" id="2720021"/>
    <lineage>
        <taxon>Bacteria</taxon>
        <taxon>Bacillati</taxon>
        <taxon>Actinomycetota</taxon>
        <taxon>Actinomycetes</taxon>
        <taxon>Kitasatosporales</taxon>
        <taxon>Streptomycetaceae</taxon>
        <taxon>Streptomyces</taxon>
    </lineage>
</organism>
<sequence length="279" mass="29364">MTTLVTGSRGRVGRALIDLLHARDHAVLAASRAPGDLALPDGVPSIRLVLDEPETFPAALDGVTSVFLYAEAAHTAAFARAAADAGVRHIVLLSSSSVHYPDAATHPVARPHREAEQALAAGPVTATFLRPGVFATNALGWSRSIKETGTVDLPYPGAYTDPIHEQDLAEAAFTVLTDPAHQGRAYTLSGPEALSFLDQAEQISRVTGVPVTVNTVSPEAWKEAAGPYLPGHFADALLAFWKSSDGRPGPLAGGVEELTGRPARTFATWAEDHAADFRP</sequence>
<dbReference type="EMBL" id="JANIID010000016">
    <property type="protein sequence ID" value="MCQ8771712.1"/>
    <property type="molecule type" value="Genomic_DNA"/>
</dbReference>
<dbReference type="RefSeq" id="WP_168093701.1">
    <property type="nucleotide sequence ID" value="NZ_JAATER010000169.1"/>
</dbReference>
<dbReference type="PANTHER" id="PTHR43162:SF1">
    <property type="entry name" value="PRESTALK A DIFFERENTIATION PROTEIN A"/>
    <property type="match status" value="1"/>
</dbReference>
<reference evidence="2" key="1">
    <citation type="submission" date="2022-06" db="EMBL/GenBank/DDBJ databases">
        <title>WGS of actinobacteria.</title>
        <authorList>
            <person name="Thawai C."/>
        </authorList>
    </citation>
    <scope>NUCLEOTIDE SEQUENCE</scope>
    <source>
        <strain evidence="2">AA8</strain>
    </source>
</reference>
<dbReference type="InterPro" id="IPR051604">
    <property type="entry name" value="Ergot_Alk_Oxidoreductase"/>
</dbReference>
<feature type="domain" description="NAD(P)-binding" evidence="1">
    <location>
        <begin position="7"/>
        <end position="179"/>
    </location>
</feature>
<evidence type="ECO:0000313" key="2">
    <source>
        <dbReference type="EMBL" id="MCQ8771712.1"/>
    </source>
</evidence>
<evidence type="ECO:0000259" key="1">
    <source>
        <dbReference type="Pfam" id="PF13460"/>
    </source>
</evidence>
<comment type="caution">
    <text evidence="2">The sequence shown here is derived from an EMBL/GenBank/DDBJ whole genome shotgun (WGS) entry which is preliminary data.</text>
</comment>
<dbReference type="Proteomes" id="UP001142374">
    <property type="component" value="Unassembled WGS sequence"/>
</dbReference>
<gene>
    <name evidence="2" type="ORF">NQU55_18370</name>
</gene>
<dbReference type="AlphaFoldDB" id="A0A9X2LJ01"/>
<dbReference type="InterPro" id="IPR016040">
    <property type="entry name" value="NAD(P)-bd_dom"/>
</dbReference>
<dbReference type="PANTHER" id="PTHR43162">
    <property type="match status" value="1"/>
</dbReference>
<keyword evidence="3" id="KW-1185">Reference proteome</keyword>